<dbReference type="AlphaFoldDB" id="A0A2K5EEG4"/>
<proteinExistence type="predicted"/>
<evidence type="ECO:0000256" key="2">
    <source>
        <dbReference type="SAM" id="MobiDB-lite"/>
    </source>
</evidence>
<dbReference type="GO" id="GO:0005654">
    <property type="term" value="C:nucleoplasm"/>
    <property type="evidence" value="ECO:0007669"/>
    <property type="project" value="Ensembl"/>
</dbReference>
<dbReference type="Proteomes" id="UP000233020">
    <property type="component" value="Unplaced"/>
</dbReference>
<name>A0A2K5EEG4_AOTNA</name>
<feature type="coiled-coil region" evidence="1">
    <location>
        <begin position="124"/>
        <end position="151"/>
    </location>
</feature>
<dbReference type="PANTHER" id="PTHR13066:SF2">
    <property type="entry name" value="GOLGIN-45"/>
    <property type="match status" value="1"/>
</dbReference>
<evidence type="ECO:0000256" key="1">
    <source>
        <dbReference type="SAM" id="Coils"/>
    </source>
</evidence>
<dbReference type="CTD" id="8548"/>
<evidence type="ECO:0000313" key="4">
    <source>
        <dbReference type="Proteomes" id="UP000233020"/>
    </source>
</evidence>
<gene>
    <name evidence="3" type="primary">BLZF1</name>
</gene>
<sequence length="401" mass="44846">MTTLESLETKVTLTSSPIRGAGDGMETEEPPKSVEVISGVQSRKHHSLQSPWKKAVPSESPGVLQLGKMLSEKAVEVEAVRILVPKAAITHDIPNKNIKVKSLGHHKGEFCGQSEGVIEPNKELSEVKNVLEKLKNSERRLLQDKEGLSNQLRVQTEVNRELKKLLVASVGDDLQYHFERLAREKNHLILENEALSGNTAQLSEQLERMSIQCDVWRSKFLASRVMADELTNSRAVLQRQNRDAHGAIQDLLSEREQFRQEMIATHKLLEELLVSLQWGRQQTYSPSVQPHSTTELALTNHKLAKAVNSHLLGNVGISNQKKIPSTVEVCSTPAEKMAETVLRILDPVTCTESSLDNPFFESSATTLLATKKNIGRFHPYTRYENITFNCCNHCQGELIAL</sequence>
<keyword evidence="1" id="KW-0175">Coiled coil</keyword>
<organism evidence="3 4">
    <name type="scientific">Aotus nancymaae</name>
    <name type="common">Ma's night monkey</name>
    <dbReference type="NCBI Taxonomy" id="37293"/>
    <lineage>
        <taxon>Eukaryota</taxon>
        <taxon>Metazoa</taxon>
        <taxon>Chordata</taxon>
        <taxon>Craniata</taxon>
        <taxon>Vertebrata</taxon>
        <taxon>Euteleostomi</taxon>
        <taxon>Mammalia</taxon>
        <taxon>Eutheria</taxon>
        <taxon>Euarchontoglires</taxon>
        <taxon>Primates</taxon>
        <taxon>Haplorrhini</taxon>
        <taxon>Platyrrhini</taxon>
        <taxon>Aotidae</taxon>
        <taxon>Aotus</taxon>
    </lineage>
</organism>
<keyword evidence="4" id="KW-1185">Reference proteome</keyword>
<dbReference type="InterPro" id="IPR013183">
    <property type="entry name" value="Hsk3-like"/>
</dbReference>
<dbReference type="RefSeq" id="XP_012299893.1">
    <property type="nucleotide sequence ID" value="XM_012444470.2"/>
</dbReference>
<dbReference type="RefSeq" id="XP_064226616.1">
    <property type="nucleotide sequence ID" value="XM_064370546.1"/>
</dbReference>
<evidence type="ECO:0000313" key="3">
    <source>
        <dbReference type="Ensembl" id="ENSANAP00000031643.1"/>
    </source>
</evidence>
<dbReference type="GO" id="GO:0031625">
    <property type="term" value="F:ubiquitin protein ligase binding"/>
    <property type="evidence" value="ECO:0007669"/>
    <property type="project" value="Ensembl"/>
</dbReference>
<dbReference type="KEGG" id="anan:105711662"/>
<feature type="compositionally biased region" description="Polar residues" evidence="2">
    <location>
        <begin position="1"/>
        <end position="17"/>
    </location>
</feature>
<dbReference type="Pfam" id="PF08227">
    <property type="entry name" value="DASH_Hsk3"/>
    <property type="match status" value="1"/>
</dbReference>
<dbReference type="STRING" id="37293.ENSANAP00000031643"/>
<reference evidence="3" key="2">
    <citation type="submission" date="2025-09" db="UniProtKB">
        <authorList>
            <consortium name="Ensembl"/>
        </authorList>
    </citation>
    <scope>IDENTIFICATION</scope>
</reference>
<dbReference type="GeneID" id="105711662"/>
<dbReference type="OrthoDB" id="5959043at2759"/>
<dbReference type="GO" id="GO:0043001">
    <property type="term" value="P:Golgi to plasma membrane protein transport"/>
    <property type="evidence" value="ECO:0007669"/>
    <property type="project" value="Ensembl"/>
</dbReference>
<accession>A0A2K5EEG4</accession>
<protein>
    <submittedName>
        <fullName evidence="3">Basic leucine zipper nuclear factor 1</fullName>
    </submittedName>
</protein>
<feature type="region of interest" description="Disordered" evidence="2">
    <location>
        <begin position="1"/>
        <end position="31"/>
    </location>
</feature>
<dbReference type="PANTHER" id="PTHR13066">
    <property type="entry name" value="BASIC LEUCINE ZIPPER NUCLEAR FACTOR 1 BLZF1 PROTEIN"/>
    <property type="match status" value="1"/>
</dbReference>
<dbReference type="GO" id="GO:0000139">
    <property type="term" value="C:Golgi membrane"/>
    <property type="evidence" value="ECO:0007669"/>
    <property type="project" value="TreeGrafter"/>
</dbReference>
<dbReference type="Ensembl" id="ENSANAT00000049689.1">
    <property type="protein sequence ID" value="ENSANAP00000031643.1"/>
    <property type="gene ID" value="ENSANAG00000033556.1"/>
</dbReference>
<dbReference type="GO" id="GO:0007030">
    <property type="term" value="P:Golgi organization"/>
    <property type="evidence" value="ECO:0007669"/>
    <property type="project" value="Ensembl"/>
</dbReference>
<dbReference type="GeneTree" id="ENSGT00390000009400"/>
<dbReference type="OMA" id="MIDTHKL"/>
<dbReference type="InterPro" id="IPR027095">
    <property type="entry name" value="Golgin-45"/>
</dbReference>
<reference evidence="3" key="1">
    <citation type="submission" date="2025-08" db="UniProtKB">
        <authorList>
            <consortium name="Ensembl"/>
        </authorList>
    </citation>
    <scope>IDENTIFICATION</scope>
</reference>